<dbReference type="STRING" id="1125712.HMPREF1316_0907"/>
<comment type="caution">
    <text evidence="7">The sequence shown here is derived from an EMBL/GenBank/DDBJ whole genome shotgun (WGS) entry which is preliminary data.</text>
</comment>
<evidence type="ECO:0000256" key="1">
    <source>
        <dbReference type="ARBA" id="ARBA00004651"/>
    </source>
</evidence>
<evidence type="ECO:0000256" key="3">
    <source>
        <dbReference type="ARBA" id="ARBA00022692"/>
    </source>
</evidence>
<feature type="transmembrane region" description="Helical" evidence="6">
    <location>
        <begin position="125"/>
        <end position="149"/>
    </location>
</feature>
<keyword evidence="2" id="KW-1003">Cell membrane</keyword>
<evidence type="ECO:0000256" key="5">
    <source>
        <dbReference type="ARBA" id="ARBA00023136"/>
    </source>
</evidence>
<dbReference type="Pfam" id="PF13440">
    <property type="entry name" value="Polysacc_synt_3"/>
    <property type="match status" value="1"/>
</dbReference>
<feature type="transmembrane region" description="Helical" evidence="6">
    <location>
        <begin position="249"/>
        <end position="266"/>
    </location>
</feature>
<keyword evidence="5 6" id="KW-0472">Membrane</keyword>
<dbReference type="AlphaFoldDB" id="U2TKM7"/>
<sequence length="511" mass="56050">MRINQRRAGAILSYVGLVINAVTSFVYVPLLLGFLSSAEYGVYQLIGSIIAYLSVMDMGLSTTLSRFYVEERVKEDERHVENLLAMAAVIYGVLTALAVAVGIGFDLLLPVLFGQSFTAGELGLAHHMMLLVVINCVIVLPGNWFLAIINANERFVFARTARIAKYLMQFVGIIAVLEWRASALWVLAVQVVINAITIFSYVVYCRGRLRVRAKLYHWDRRLLLHIFSFSGYILLNMVFDQIFWKTGQVVLGAVVGAAAVGVYGVATQLVTSGYMEVSTGVTNVFLPKLTAMSAETEDMGAINDLFDRIGHIQALIVWGLCGGFATVGQEFIYVWAGPEYGDAFWAVLILMVGLSVALVQNLGITVLQAKDKQGFRAIVYIVIALMDLLISIPASAQFGVVGCAITAALFLFVGTGPIMNWYYHAKIGIDTLAFWRNVIPVLAPVALTTVSTMLFSNASGLGPSYISVLVKALFFVSVFFALGWAKFFTDYERSIVRDMLGRLRGVLGGRR</sequence>
<feature type="transmembrane region" description="Helical" evidence="6">
    <location>
        <begin position="41"/>
        <end position="62"/>
    </location>
</feature>
<name>U2TKM7_9ACTN</name>
<feature type="transmembrane region" description="Helical" evidence="6">
    <location>
        <begin position="434"/>
        <end position="456"/>
    </location>
</feature>
<dbReference type="eggNOG" id="COG2244">
    <property type="taxonomic scope" value="Bacteria"/>
</dbReference>
<keyword evidence="8" id="KW-1185">Reference proteome</keyword>
<accession>U2TKM7</accession>
<evidence type="ECO:0000256" key="2">
    <source>
        <dbReference type="ARBA" id="ARBA00022475"/>
    </source>
</evidence>
<organism evidence="7 8">
    <name type="scientific">Olsenella profusa F0195</name>
    <dbReference type="NCBI Taxonomy" id="1125712"/>
    <lineage>
        <taxon>Bacteria</taxon>
        <taxon>Bacillati</taxon>
        <taxon>Actinomycetota</taxon>
        <taxon>Coriobacteriia</taxon>
        <taxon>Coriobacteriales</taxon>
        <taxon>Atopobiaceae</taxon>
        <taxon>Olsenella</taxon>
    </lineage>
</organism>
<feature type="transmembrane region" description="Helical" evidence="6">
    <location>
        <begin position="83"/>
        <end position="105"/>
    </location>
</feature>
<proteinExistence type="predicted"/>
<evidence type="ECO:0000256" key="6">
    <source>
        <dbReference type="SAM" id="Phobius"/>
    </source>
</evidence>
<feature type="transmembrane region" description="Helical" evidence="6">
    <location>
        <begin position="156"/>
        <end position="177"/>
    </location>
</feature>
<feature type="transmembrane region" description="Helical" evidence="6">
    <location>
        <begin position="468"/>
        <end position="489"/>
    </location>
</feature>
<comment type="subcellular location">
    <subcellularLocation>
        <location evidence="1">Cell membrane</location>
        <topology evidence="1">Multi-pass membrane protein</topology>
    </subcellularLocation>
</comment>
<feature type="transmembrane region" description="Helical" evidence="6">
    <location>
        <begin position="374"/>
        <end position="392"/>
    </location>
</feature>
<feature type="transmembrane region" description="Helical" evidence="6">
    <location>
        <begin position="343"/>
        <end position="367"/>
    </location>
</feature>
<keyword evidence="4 6" id="KW-1133">Transmembrane helix</keyword>
<feature type="transmembrane region" description="Helical" evidence="6">
    <location>
        <begin position="315"/>
        <end position="337"/>
    </location>
</feature>
<gene>
    <name evidence="7" type="ORF">HMPREF1316_0907</name>
</gene>
<dbReference type="EMBL" id="AWEZ01000061">
    <property type="protein sequence ID" value="ERL07020.1"/>
    <property type="molecule type" value="Genomic_DNA"/>
</dbReference>
<evidence type="ECO:0000313" key="7">
    <source>
        <dbReference type="EMBL" id="ERL07020.1"/>
    </source>
</evidence>
<reference evidence="7 8" key="1">
    <citation type="submission" date="2013-08" db="EMBL/GenBank/DDBJ databases">
        <authorList>
            <person name="Durkin A.S."/>
            <person name="Haft D.R."/>
            <person name="McCorrison J."/>
            <person name="Torralba M."/>
            <person name="Gillis M."/>
            <person name="Haft D.H."/>
            <person name="Methe B."/>
            <person name="Sutton G."/>
            <person name="Nelson K.E."/>
        </authorList>
    </citation>
    <scope>NUCLEOTIDE SEQUENCE [LARGE SCALE GENOMIC DNA]</scope>
    <source>
        <strain evidence="7 8">F0195</strain>
    </source>
</reference>
<dbReference type="GO" id="GO:0005886">
    <property type="term" value="C:plasma membrane"/>
    <property type="evidence" value="ECO:0007669"/>
    <property type="project" value="UniProtKB-SubCell"/>
</dbReference>
<dbReference type="PATRIC" id="fig|1125712.3.peg.1752"/>
<dbReference type="RefSeq" id="WP_021726759.1">
    <property type="nucleotide sequence ID" value="NZ_AWEZ01000061.1"/>
</dbReference>
<feature type="transmembrane region" description="Helical" evidence="6">
    <location>
        <begin position="222"/>
        <end position="243"/>
    </location>
</feature>
<dbReference type="PANTHER" id="PTHR30250:SF26">
    <property type="entry name" value="PSMA PROTEIN"/>
    <property type="match status" value="1"/>
</dbReference>
<evidence type="ECO:0000256" key="4">
    <source>
        <dbReference type="ARBA" id="ARBA00022989"/>
    </source>
</evidence>
<evidence type="ECO:0000313" key="8">
    <source>
        <dbReference type="Proteomes" id="UP000016638"/>
    </source>
</evidence>
<feature type="transmembrane region" description="Helical" evidence="6">
    <location>
        <begin position="398"/>
        <end position="422"/>
    </location>
</feature>
<feature type="transmembrane region" description="Helical" evidence="6">
    <location>
        <begin position="12"/>
        <end position="35"/>
    </location>
</feature>
<dbReference type="Proteomes" id="UP000016638">
    <property type="component" value="Unassembled WGS sequence"/>
</dbReference>
<protein>
    <submittedName>
        <fullName evidence="7">Polysaccharide biosynthesis protein</fullName>
    </submittedName>
</protein>
<dbReference type="PANTHER" id="PTHR30250">
    <property type="entry name" value="PST FAMILY PREDICTED COLANIC ACID TRANSPORTER"/>
    <property type="match status" value="1"/>
</dbReference>
<feature type="transmembrane region" description="Helical" evidence="6">
    <location>
        <begin position="183"/>
        <end position="202"/>
    </location>
</feature>
<dbReference type="InterPro" id="IPR050833">
    <property type="entry name" value="Poly_Biosynth_Transport"/>
</dbReference>
<keyword evidence="3 6" id="KW-0812">Transmembrane</keyword>